<feature type="transmembrane region" description="Helical" evidence="11">
    <location>
        <begin position="332"/>
        <end position="352"/>
    </location>
</feature>
<dbReference type="InterPro" id="IPR020846">
    <property type="entry name" value="MFS_dom"/>
</dbReference>
<dbReference type="OrthoDB" id="9066401at2"/>
<dbReference type="PROSITE" id="PS50850">
    <property type="entry name" value="MFS"/>
    <property type="match status" value="1"/>
</dbReference>
<feature type="transmembrane region" description="Helical" evidence="11">
    <location>
        <begin position="29"/>
        <end position="48"/>
    </location>
</feature>
<keyword evidence="14" id="KW-1185">Reference proteome</keyword>
<feature type="transmembrane region" description="Helical" evidence="11">
    <location>
        <begin position="189"/>
        <end position="208"/>
    </location>
</feature>
<feature type="transmembrane region" description="Helical" evidence="11">
    <location>
        <begin position="157"/>
        <end position="177"/>
    </location>
</feature>
<proteinExistence type="inferred from homology"/>
<comment type="similarity">
    <text evidence="2">Belongs to the major facilitator superfamily. Metabolite:H+ Symporter (MHS) family (TC 2.A.1.6) family.</text>
</comment>
<evidence type="ECO:0000256" key="8">
    <source>
        <dbReference type="ARBA" id="ARBA00023136"/>
    </source>
</evidence>
<evidence type="ECO:0000256" key="7">
    <source>
        <dbReference type="ARBA" id="ARBA00022989"/>
    </source>
</evidence>
<keyword evidence="5 11" id="KW-0812">Transmembrane</keyword>
<feature type="transmembrane region" description="Helical" evidence="11">
    <location>
        <begin position="277"/>
        <end position="298"/>
    </location>
</feature>
<dbReference type="InterPro" id="IPR005829">
    <property type="entry name" value="Sugar_transporter_CS"/>
</dbReference>
<feature type="transmembrane region" description="Helical" evidence="11">
    <location>
        <begin position="400"/>
        <end position="421"/>
    </location>
</feature>
<dbReference type="Proteomes" id="UP000199103">
    <property type="component" value="Chromosome I"/>
</dbReference>
<evidence type="ECO:0000256" key="9">
    <source>
        <dbReference type="ARBA" id="ARBA00037295"/>
    </source>
</evidence>
<comment type="subcellular location">
    <subcellularLocation>
        <location evidence="1">Cell membrane</location>
        <topology evidence="1">Multi-pass membrane protein</topology>
    </subcellularLocation>
</comment>
<organism evidence="13 14">
    <name type="scientific">Microlunatus soli</name>
    <dbReference type="NCBI Taxonomy" id="630515"/>
    <lineage>
        <taxon>Bacteria</taxon>
        <taxon>Bacillati</taxon>
        <taxon>Actinomycetota</taxon>
        <taxon>Actinomycetes</taxon>
        <taxon>Propionibacteriales</taxon>
        <taxon>Propionibacteriaceae</taxon>
        <taxon>Microlunatus</taxon>
    </lineage>
</organism>
<evidence type="ECO:0000313" key="14">
    <source>
        <dbReference type="Proteomes" id="UP000199103"/>
    </source>
</evidence>
<dbReference type="PANTHER" id="PTHR43045:SF1">
    <property type="entry name" value="SHIKIMATE TRANSPORTER"/>
    <property type="match status" value="1"/>
</dbReference>
<evidence type="ECO:0000256" key="1">
    <source>
        <dbReference type="ARBA" id="ARBA00004651"/>
    </source>
</evidence>
<evidence type="ECO:0000256" key="6">
    <source>
        <dbReference type="ARBA" id="ARBA00022847"/>
    </source>
</evidence>
<dbReference type="InterPro" id="IPR036259">
    <property type="entry name" value="MFS_trans_sf"/>
</dbReference>
<dbReference type="SUPFAM" id="SSF103473">
    <property type="entry name" value="MFS general substrate transporter"/>
    <property type="match status" value="1"/>
</dbReference>
<feature type="transmembrane region" description="Helical" evidence="11">
    <location>
        <begin position="123"/>
        <end position="145"/>
    </location>
</feature>
<evidence type="ECO:0000256" key="4">
    <source>
        <dbReference type="ARBA" id="ARBA00022475"/>
    </source>
</evidence>
<dbReference type="CDD" id="cd17369">
    <property type="entry name" value="MFS_ShiA_like"/>
    <property type="match status" value="1"/>
</dbReference>
<dbReference type="InterPro" id="IPR011701">
    <property type="entry name" value="MFS"/>
</dbReference>
<feature type="transmembrane region" description="Helical" evidence="11">
    <location>
        <begin position="241"/>
        <end position="265"/>
    </location>
</feature>
<evidence type="ECO:0000256" key="3">
    <source>
        <dbReference type="ARBA" id="ARBA00022448"/>
    </source>
</evidence>
<reference evidence="13 14" key="1">
    <citation type="submission" date="2016-10" db="EMBL/GenBank/DDBJ databases">
        <authorList>
            <person name="de Groot N.N."/>
        </authorList>
    </citation>
    <scope>NUCLEOTIDE SEQUENCE [LARGE SCALE GENOMIC DNA]</scope>
    <source>
        <strain evidence="13 14">DSM 21800</strain>
    </source>
</reference>
<name>A0A1H1TR27_9ACTN</name>
<dbReference type="Gene3D" id="1.20.1250.20">
    <property type="entry name" value="MFS general substrate transporter like domains"/>
    <property type="match status" value="2"/>
</dbReference>
<keyword evidence="3" id="KW-0813">Transport</keyword>
<evidence type="ECO:0000256" key="11">
    <source>
        <dbReference type="SAM" id="Phobius"/>
    </source>
</evidence>
<dbReference type="AlphaFoldDB" id="A0A1H1TR27"/>
<dbReference type="EMBL" id="LT629772">
    <property type="protein sequence ID" value="SDS62680.1"/>
    <property type="molecule type" value="Genomic_DNA"/>
</dbReference>
<dbReference type="FunFam" id="1.20.1250.20:FF:000001">
    <property type="entry name" value="Dicarboxylate MFS transporter"/>
    <property type="match status" value="1"/>
</dbReference>
<accession>A0A1H1TR27</accession>
<feature type="transmembrane region" description="Helical" evidence="11">
    <location>
        <begin position="307"/>
        <end position="326"/>
    </location>
</feature>
<dbReference type="STRING" id="630515.SAMN04489812_2490"/>
<protein>
    <recommendedName>
        <fullName evidence="10">Putative proline/betaine transporter</fullName>
    </recommendedName>
</protein>
<evidence type="ECO:0000256" key="5">
    <source>
        <dbReference type="ARBA" id="ARBA00022692"/>
    </source>
</evidence>
<evidence type="ECO:0000259" key="12">
    <source>
        <dbReference type="PROSITE" id="PS50850"/>
    </source>
</evidence>
<dbReference type="PROSITE" id="PS00216">
    <property type="entry name" value="SUGAR_TRANSPORT_1"/>
    <property type="match status" value="1"/>
</dbReference>
<dbReference type="GO" id="GO:0005886">
    <property type="term" value="C:plasma membrane"/>
    <property type="evidence" value="ECO:0007669"/>
    <property type="project" value="UniProtKB-SubCell"/>
</dbReference>
<evidence type="ECO:0000256" key="10">
    <source>
        <dbReference type="ARBA" id="ARBA00039918"/>
    </source>
</evidence>
<sequence length="436" mass="46085">MSDATNTTGRVATPRQALTAAVSGSFLEWYDFFLFGTAAGLIFPTLFFPNSSPTAGVIESFGTFAAGFLMRPVGAVLFGHFGDRIGRRRMLLITVTLMGGCTFLIGLLPTYNTIGALAPALLVLLRLIQGVGIGGEFGGGALVALENAPTGRRGIMGSIHQLGTPVGLLVSTGAFALVQLLPEPSLNSWGWRIPFLISGLFLFVALYIRRALPETETFQSDQTRQNRVPLLALIKNHPKNVLIAIGARMADAVTFNVINVFGIAFASTHLGMSKQAMLNGFVLASAVEIAVVPIVGLLSDRIGRRPIYMFGIVVCGVLGFAYFPALASGSVALAWLMIVLMLAIGTGCMFALQGTLFAEMFSTHTRYTGIGVAYQTSALIGGAPTPAIATALAAAFSQSYWPVAIYLGVICAISLVCLILAKETFRDSLTSDRATA</sequence>
<feature type="transmembrane region" description="Helical" evidence="11">
    <location>
        <begin position="372"/>
        <end position="394"/>
    </location>
</feature>
<feature type="transmembrane region" description="Helical" evidence="11">
    <location>
        <begin position="90"/>
        <end position="111"/>
    </location>
</feature>
<dbReference type="GO" id="GO:0015293">
    <property type="term" value="F:symporter activity"/>
    <property type="evidence" value="ECO:0007669"/>
    <property type="project" value="UniProtKB-KW"/>
</dbReference>
<gene>
    <name evidence="13" type="ORF">SAMN04489812_2490</name>
</gene>
<feature type="transmembrane region" description="Helical" evidence="11">
    <location>
        <begin position="60"/>
        <end position="78"/>
    </location>
</feature>
<dbReference type="RefSeq" id="WP_157683415.1">
    <property type="nucleotide sequence ID" value="NZ_LT629772.1"/>
</dbReference>
<evidence type="ECO:0000313" key="13">
    <source>
        <dbReference type="EMBL" id="SDS62680.1"/>
    </source>
</evidence>
<feature type="domain" description="Major facilitator superfamily (MFS) profile" evidence="12">
    <location>
        <begin position="17"/>
        <end position="426"/>
    </location>
</feature>
<comment type="function">
    <text evidence="9">May be a proton symporter involved in the uptake of osmolytes such as proline and glycine betaine.</text>
</comment>
<keyword evidence="4" id="KW-1003">Cell membrane</keyword>
<dbReference type="PANTHER" id="PTHR43045">
    <property type="entry name" value="SHIKIMATE TRANSPORTER"/>
    <property type="match status" value="1"/>
</dbReference>
<keyword evidence="8 11" id="KW-0472">Membrane</keyword>
<keyword evidence="7 11" id="KW-1133">Transmembrane helix</keyword>
<evidence type="ECO:0000256" key="2">
    <source>
        <dbReference type="ARBA" id="ARBA00008240"/>
    </source>
</evidence>
<dbReference type="Pfam" id="PF07690">
    <property type="entry name" value="MFS_1"/>
    <property type="match status" value="1"/>
</dbReference>
<keyword evidence="6" id="KW-0769">Symport</keyword>